<feature type="binding site" evidence="5">
    <location>
        <position position="154"/>
    </location>
    <ligand>
        <name>ATP</name>
        <dbReference type="ChEBI" id="CHEBI:30616"/>
    </ligand>
</feature>
<dbReference type="KEGG" id="pabs:JIR001_03470"/>
<dbReference type="GO" id="GO:0046872">
    <property type="term" value="F:metal ion binding"/>
    <property type="evidence" value="ECO:0007669"/>
    <property type="project" value="InterPro"/>
</dbReference>
<dbReference type="GO" id="GO:0006189">
    <property type="term" value="P:'de novo' IMP biosynthetic process"/>
    <property type="evidence" value="ECO:0007669"/>
    <property type="project" value="UniProtKB-UniRule"/>
</dbReference>
<reference evidence="8" key="1">
    <citation type="journal article" date="2013" name="Int. J. Syst. Evol. Microbiol.">
        <title>Polycladomyces abyssicola gen. nov., sp. nov., a thermophilic filamentous bacterium isolated from hemipelagic sediment.</title>
        <authorList>
            <person name="Tsubouchi T."/>
            <person name="Shimane Y."/>
            <person name="Mori K."/>
            <person name="Usui K."/>
            <person name="Hiraki T."/>
            <person name="Tame A."/>
            <person name="Uematsu K."/>
            <person name="Maruyama T."/>
            <person name="Hatada Y."/>
        </authorList>
    </citation>
    <scope>NUCLEOTIDE SEQUENCE</scope>
    <source>
        <strain evidence="8">JIR-001</strain>
    </source>
</reference>
<dbReference type="Proteomes" id="UP000677436">
    <property type="component" value="Chromosome"/>
</dbReference>
<dbReference type="EMBL" id="AP024601">
    <property type="protein sequence ID" value="BCU80564.1"/>
    <property type="molecule type" value="Genomic_DNA"/>
</dbReference>
<evidence type="ECO:0000256" key="5">
    <source>
        <dbReference type="HAMAP-Rule" id="MF_01928"/>
    </source>
</evidence>
<keyword evidence="1 5" id="KW-0436">Ligase</keyword>
<feature type="binding site" evidence="5">
    <location>
        <position position="199"/>
    </location>
    <ligand>
        <name>ATP</name>
        <dbReference type="ChEBI" id="CHEBI:30616"/>
    </ligand>
</feature>
<dbReference type="Pfam" id="PF17769">
    <property type="entry name" value="PurK_C"/>
    <property type="match status" value="1"/>
</dbReference>
<comment type="function">
    <text evidence="6">Catalyzes the ATP-dependent conversion of 5-aminoimidazole ribonucleotide (AIR) and HCO(3)- to N5-carboxyaminoimidazole ribonucleotide (N5-CAIR).</text>
</comment>
<gene>
    <name evidence="5 6 8" type="primary">purK</name>
    <name evidence="8" type="ORF">JIR001_03470</name>
</gene>
<dbReference type="Gene3D" id="3.40.50.20">
    <property type="match status" value="1"/>
</dbReference>
<comment type="similarity">
    <text evidence="5 6">Belongs to the PurK/PurT family.</text>
</comment>
<evidence type="ECO:0000313" key="8">
    <source>
        <dbReference type="EMBL" id="BCU80564.1"/>
    </source>
</evidence>
<dbReference type="InterPro" id="IPR005875">
    <property type="entry name" value="PurK"/>
</dbReference>
<protein>
    <recommendedName>
        <fullName evidence="5 6">N5-carboxyaminoimidazole ribonucleotide synthase</fullName>
        <shortName evidence="5 6">N5-CAIR synthase</shortName>
        <ecNumber evidence="5 6">6.3.4.18</ecNumber>
    </recommendedName>
    <alternativeName>
        <fullName evidence="5 6">5-(carboxyamino)imidazole ribonucleotide synthetase</fullName>
    </alternativeName>
</protein>
<dbReference type="PROSITE" id="PS50975">
    <property type="entry name" value="ATP_GRASP"/>
    <property type="match status" value="1"/>
</dbReference>
<dbReference type="NCBIfam" id="NF004675">
    <property type="entry name" value="PRK06019.1-1"/>
    <property type="match status" value="1"/>
</dbReference>
<organism evidence="8 9">
    <name type="scientific">Polycladomyces abyssicola</name>
    <dbReference type="NCBI Taxonomy" id="1125966"/>
    <lineage>
        <taxon>Bacteria</taxon>
        <taxon>Bacillati</taxon>
        <taxon>Bacillota</taxon>
        <taxon>Bacilli</taxon>
        <taxon>Bacillales</taxon>
        <taxon>Thermoactinomycetaceae</taxon>
        <taxon>Polycladomyces</taxon>
    </lineage>
</organism>
<dbReference type="FunFam" id="3.30.1490.20:FF:000015">
    <property type="entry name" value="N5-carboxyaminoimidazole ribonucleotide synthase"/>
    <property type="match status" value="1"/>
</dbReference>
<evidence type="ECO:0000256" key="2">
    <source>
        <dbReference type="ARBA" id="ARBA00022741"/>
    </source>
</evidence>
<feature type="binding site" evidence="5">
    <location>
        <begin position="191"/>
        <end position="194"/>
    </location>
    <ligand>
        <name>ATP</name>
        <dbReference type="ChEBI" id="CHEBI:30616"/>
    </ligand>
</feature>
<keyword evidence="2 5" id="KW-0547">Nucleotide-binding</keyword>
<dbReference type="InterPro" id="IPR003135">
    <property type="entry name" value="ATP-grasp_carboxylate-amine"/>
</dbReference>
<evidence type="ECO:0000313" key="9">
    <source>
        <dbReference type="Proteomes" id="UP000677436"/>
    </source>
</evidence>
<comment type="subunit">
    <text evidence="5 6">Homodimer.</text>
</comment>
<dbReference type="PANTHER" id="PTHR11609">
    <property type="entry name" value="PURINE BIOSYNTHESIS PROTEIN 6/7, PUR6/7"/>
    <property type="match status" value="1"/>
</dbReference>
<dbReference type="InterPro" id="IPR011761">
    <property type="entry name" value="ATP-grasp"/>
</dbReference>
<dbReference type="Gene3D" id="3.30.1490.20">
    <property type="entry name" value="ATP-grasp fold, A domain"/>
    <property type="match status" value="1"/>
</dbReference>
<reference evidence="8" key="2">
    <citation type="journal article" date="2021" name="Microbiol. Resour. Announc.">
        <title>Complete Genome Sequence of Polycladomyces abyssicola JIR-001T, Isolated from Hemipelagic Sediment in Deep Seawater.</title>
        <authorList>
            <person name="Tsubouchi T."/>
            <person name="Kaneko Y."/>
        </authorList>
    </citation>
    <scope>NUCLEOTIDE SEQUENCE</scope>
    <source>
        <strain evidence="8">JIR-001</strain>
    </source>
</reference>
<dbReference type="EC" id="6.3.4.18" evidence="5 6"/>
<feature type="binding site" evidence="5">
    <location>
        <begin position="276"/>
        <end position="277"/>
    </location>
    <ligand>
        <name>ATP</name>
        <dbReference type="ChEBI" id="CHEBI:30616"/>
    </ligand>
</feature>
<dbReference type="UniPathway" id="UPA00074">
    <property type="reaction ID" value="UER00942"/>
</dbReference>
<dbReference type="HAMAP" id="MF_01928">
    <property type="entry name" value="PurK"/>
    <property type="match status" value="1"/>
</dbReference>
<feature type="binding site" evidence="5">
    <location>
        <position position="222"/>
    </location>
    <ligand>
        <name>ATP</name>
        <dbReference type="ChEBI" id="CHEBI:30616"/>
    </ligand>
</feature>
<dbReference type="InterPro" id="IPR040686">
    <property type="entry name" value="PurK_C"/>
</dbReference>
<feature type="domain" description="ATP-grasp" evidence="7">
    <location>
        <begin position="118"/>
        <end position="306"/>
    </location>
</feature>
<keyword evidence="3 5" id="KW-0658">Purine biosynthesis</keyword>
<dbReference type="GO" id="GO:0005524">
    <property type="term" value="F:ATP binding"/>
    <property type="evidence" value="ECO:0007669"/>
    <property type="project" value="UniProtKB-UniRule"/>
</dbReference>
<dbReference type="InterPro" id="IPR054350">
    <property type="entry name" value="PurT/PurK_preATP-grasp"/>
</dbReference>
<dbReference type="AlphaFoldDB" id="A0A8D5ZJI1"/>
<comment type="pathway">
    <text evidence="5 6">Purine metabolism; IMP biosynthesis via de novo pathway; 5-amino-1-(5-phospho-D-ribosyl)imidazole-4-carboxylate from 5-amino-1-(5-phospho-D-ribosyl)imidazole (N5-CAIR route): step 1/2.</text>
</comment>
<evidence type="ECO:0000256" key="6">
    <source>
        <dbReference type="RuleBase" id="RU361200"/>
    </source>
</evidence>
<comment type="function">
    <text evidence="5">Catalyzes the ATP-dependent conversion of 5-aminoimidazole ribonucleotide (AIR) and HCO(3)(-) to N5-carboxyaminoimidazole ribonucleotide (N5-CAIR).</text>
</comment>
<dbReference type="NCBIfam" id="TIGR01161">
    <property type="entry name" value="purK"/>
    <property type="match status" value="1"/>
</dbReference>
<dbReference type="Pfam" id="PF22660">
    <property type="entry name" value="RS_preATP-grasp-like"/>
    <property type="match status" value="1"/>
</dbReference>
<feature type="binding site" evidence="5">
    <location>
        <position position="114"/>
    </location>
    <ligand>
        <name>ATP</name>
        <dbReference type="ChEBI" id="CHEBI:30616"/>
    </ligand>
</feature>
<comment type="catalytic activity">
    <reaction evidence="5 6">
        <text>5-amino-1-(5-phospho-beta-D-ribosyl)imidazole + hydrogencarbonate + ATP = 5-carboxyamino-1-(5-phospho-D-ribosyl)imidazole + ADP + phosphate + 2 H(+)</text>
        <dbReference type="Rhea" id="RHEA:19317"/>
        <dbReference type="ChEBI" id="CHEBI:15378"/>
        <dbReference type="ChEBI" id="CHEBI:17544"/>
        <dbReference type="ChEBI" id="CHEBI:30616"/>
        <dbReference type="ChEBI" id="CHEBI:43474"/>
        <dbReference type="ChEBI" id="CHEBI:58730"/>
        <dbReference type="ChEBI" id="CHEBI:137981"/>
        <dbReference type="ChEBI" id="CHEBI:456216"/>
        <dbReference type="EC" id="6.3.4.18"/>
    </reaction>
</comment>
<evidence type="ECO:0000259" key="7">
    <source>
        <dbReference type="PROSITE" id="PS50975"/>
    </source>
</evidence>
<dbReference type="InterPro" id="IPR013815">
    <property type="entry name" value="ATP_grasp_subdomain_1"/>
</dbReference>
<proteinExistence type="inferred from homology"/>
<evidence type="ECO:0000256" key="4">
    <source>
        <dbReference type="ARBA" id="ARBA00022840"/>
    </source>
</evidence>
<dbReference type="SUPFAM" id="SSF52440">
    <property type="entry name" value="PreATP-grasp domain"/>
    <property type="match status" value="1"/>
</dbReference>
<dbReference type="GO" id="GO:0034028">
    <property type="term" value="F:5-(carboxyamino)imidazole ribonucleotide synthase activity"/>
    <property type="evidence" value="ECO:0007669"/>
    <property type="project" value="UniProtKB-UniRule"/>
</dbReference>
<evidence type="ECO:0000256" key="1">
    <source>
        <dbReference type="ARBA" id="ARBA00022598"/>
    </source>
</evidence>
<dbReference type="GO" id="GO:0005829">
    <property type="term" value="C:cytosol"/>
    <property type="evidence" value="ECO:0007669"/>
    <property type="project" value="TreeGrafter"/>
</dbReference>
<dbReference type="InterPro" id="IPR016185">
    <property type="entry name" value="PreATP-grasp_dom_sf"/>
</dbReference>
<dbReference type="SUPFAM" id="SSF56059">
    <property type="entry name" value="Glutathione synthetase ATP-binding domain-like"/>
    <property type="match status" value="1"/>
</dbReference>
<dbReference type="SUPFAM" id="SSF51246">
    <property type="entry name" value="Rudiment single hybrid motif"/>
    <property type="match status" value="1"/>
</dbReference>
<feature type="binding site" evidence="5">
    <location>
        <begin position="159"/>
        <end position="165"/>
    </location>
    <ligand>
        <name>ATP</name>
        <dbReference type="ChEBI" id="CHEBI:30616"/>
    </ligand>
</feature>
<dbReference type="GO" id="GO:0004638">
    <property type="term" value="F:phosphoribosylaminoimidazole carboxylase activity"/>
    <property type="evidence" value="ECO:0007669"/>
    <property type="project" value="InterPro"/>
</dbReference>
<sequence>MMELQVKPTTVLLPGSTVGILGGGQLGRMVILEGRKLGYRFITLDPSTDCPGSQVSDHHISAGYHDVLAAEQLGEWSDVVAYEFENIDPEVVKRLEEKVFVPQGSRLLEITQHRVREKETLDACGIPVAAFRVVHDTEQLRDAAAELGYPCVLKTVTGGYDGKGQRILRGEKDVEPAWQALSRPGEPCIVEQFVPFIKELSVVVARNLHGQIATFPVVENIHRHHILHVTLAPAPVYERIAARAEQLARDVAEKLEITGLCAVEMFLLEDGQLLVNELAPRPHNSGHFTYDACATSQFEQFLRAICGLPLGSTRLLTPAVMVNILGEHVEPLIQRIPTLPDNVKVHLYGKKEAKPGRKMGHVTVLGESLAEAWGTVQQLGIWEDEDMDIFENN</sequence>
<dbReference type="PANTHER" id="PTHR11609:SF5">
    <property type="entry name" value="PHOSPHORIBOSYLAMINOIMIDAZOLE CARBOXYLASE"/>
    <property type="match status" value="1"/>
</dbReference>
<dbReference type="NCBIfam" id="NF004679">
    <property type="entry name" value="PRK06019.1-5"/>
    <property type="match status" value="1"/>
</dbReference>
<dbReference type="InterPro" id="IPR011054">
    <property type="entry name" value="Rudment_hybrid_motif"/>
</dbReference>
<evidence type="ECO:0000256" key="3">
    <source>
        <dbReference type="ARBA" id="ARBA00022755"/>
    </source>
</evidence>
<dbReference type="Pfam" id="PF02222">
    <property type="entry name" value="ATP-grasp"/>
    <property type="match status" value="1"/>
</dbReference>
<keyword evidence="9" id="KW-1185">Reference proteome</keyword>
<dbReference type="NCBIfam" id="NF004676">
    <property type="entry name" value="PRK06019.1-2"/>
    <property type="match status" value="1"/>
</dbReference>
<dbReference type="FunFam" id="3.30.470.20:FF:000029">
    <property type="entry name" value="N5-carboxyaminoimidazole ribonucleotide synthase"/>
    <property type="match status" value="1"/>
</dbReference>
<name>A0A8D5ZJI1_9BACL</name>
<accession>A0A8D5ZJI1</accession>
<dbReference type="Gene3D" id="3.30.470.20">
    <property type="entry name" value="ATP-grasp fold, B domain"/>
    <property type="match status" value="1"/>
</dbReference>
<keyword evidence="4 5" id="KW-0067">ATP-binding</keyword>